<evidence type="ECO:0000256" key="3">
    <source>
        <dbReference type="ARBA" id="ARBA00022475"/>
    </source>
</evidence>
<comment type="similarity">
    <text evidence="7">Belongs to the binding-protein-dependent transport system permease family.</text>
</comment>
<evidence type="ECO:0000313" key="9">
    <source>
        <dbReference type="EMBL" id="QBI22027.1"/>
    </source>
</evidence>
<dbReference type="EMBL" id="CP036402">
    <property type="protein sequence ID" value="QBI22027.1"/>
    <property type="molecule type" value="Genomic_DNA"/>
</dbReference>
<feature type="domain" description="ABC transmembrane type-1" evidence="8">
    <location>
        <begin position="49"/>
        <end position="227"/>
    </location>
</feature>
<dbReference type="SUPFAM" id="SSF161098">
    <property type="entry name" value="MetI-like"/>
    <property type="match status" value="1"/>
</dbReference>
<dbReference type="AlphaFoldDB" id="A0A411YLG7"/>
<dbReference type="Gene3D" id="1.10.3720.10">
    <property type="entry name" value="MetI-like"/>
    <property type="match status" value="1"/>
</dbReference>
<feature type="transmembrane region" description="Helical" evidence="7">
    <location>
        <begin position="57"/>
        <end position="77"/>
    </location>
</feature>
<sequence>MAPVALLVGLILLWELLVRVLGVREFTLPAPTSIAATLLEDAESLTGHFLTTLGQTLLGYAAAIVLGVPLAFLIAYSRIAERTLYPLLVTAQSVPKVAIAPILVMWLGFGILPKVILIILICIFPIVVSCAAGLKSTDEEFIELSRSLKASEWQIFRKVRFPSALPQTFVGLKVAMTLAVIGAVVGEFSGADAGLGFVVIIAGGTANTSLAFASILLLSAMSVALFYGLVALERLLVPWASTTGD</sequence>
<evidence type="ECO:0000256" key="5">
    <source>
        <dbReference type="ARBA" id="ARBA00022989"/>
    </source>
</evidence>
<dbReference type="Pfam" id="PF00528">
    <property type="entry name" value="BPD_transp_1"/>
    <property type="match status" value="1"/>
</dbReference>
<keyword evidence="4 7" id="KW-0812">Transmembrane</keyword>
<dbReference type="KEGG" id="erz:ER308_13165"/>
<gene>
    <name evidence="9" type="ORF">ER308_13165</name>
</gene>
<organism evidence="9 10">
    <name type="scientific">Egibacter rhizosphaerae</name>
    <dbReference type="NCBI Taxonomy" id="1670831"/>
    <lineage>
        <taxon>Bacteria</taxon>
        <taxon>Bacillati</taxon>
        <taxon>Actinomycetota</taxon>
        <taxon>Nitriliruptoria</taxon>
        <taxon>Egibacterales</taxon>
        <taxon>Egibacteraceae</taxon>
        <taxon>Egibacter</taxon>
    </lineage>
</organism>
<dbReference type="GO" id="GO:0055085">
    <property type="term" value="P:transmembrane transport"/>
    <property type="evidence" value="ECO:0007669"/>
    <property type="project" value="InterPro"/>
</dbReference>
<evidence type="ECO:0000256" key="7">
    <source>
        <dbReference type="RuleBase" id="RU363032"/>
    </source>
</evidence>
<feature type="transmembrane region" description="Helical" evidence="7">
    <location>
        <begin position="197"/>
        <end position="230"/>
    </location>
</feature>
<name>A0A411YLG7_9ACTN</name>
<evidence type="ECO:0000259" key="8">
    <source>
        <dbReference type="PROSITE" id="PS50928"/>
    </source>
</evidence>
<dbReference type="CDD" id="cd06261">
    <property type="entry name" value="TM_PBP2"/>
    <property type="match status" value="1"/>
</dbReference>
<keyword evidence="3" id="KW-1003">Cell membrane</keyword>
<dbReference type="PANTHER" id="PTHR30151">
    <property type="entry name" value="ALKANE SULFONATE ABC TRANSPORTER-RELATED, MEMBRANE SUBUNIT"/>
    <property type="match status" value="1"/>
</dbReference>
<evidence type="ECO:0000256" key="1">
    <source>
        <dbReference type="ARBA" id="ARBA00004651"/>
    </source>
</evidence>
<reference evidence="9 10" key="1">
    <citation type="submission" date="2019-01" db="EMBL/GenBank/DDBJ databases">
        <title>Egibacter rhizosphaerae EGI 80759T.</title>
        <authorList>
            <person name="Chen D.-D."/>
            <person name="Tian Y."/>
            <person name="Jiao J.-Y."/>
            <person name="Zhang X.-T."/>
            <person name="Zhang Y.-G."/>
            <person name="Zhang Y."/>
            <person name="Xiao M."/>
            <person name="Shu W.-S."/>
            <person name="Li W.-J."/>
        </authorList>
    </citation>
    <scope>NUCLEOTIDE SEQUENCE [LARGE SCALE GENOMIC DNA]</scope>
    <source>
        <strain evidence="9 10">EGI 80759</strain>
    </source>
</reference>
<dbReference type="GO" id="GO:0005886">
    <property type="term" value="C:plasma membrane"/>
    <property type="evidence" value="ECO:0007669"/>
    <property type="project" value="UniProtKB-SubCell"/>
</dbReference>
<dbReference type="OrthoDB" id="7274389at2"/>
<keyword evidence="2 7" id="KW-0813">Transport</keyword>
<protein>
    <submittedName>
        <fullName evidence="9">ABC transporter permease</fullName>
    </submittedName>
</protein>
<keyword evidence="6 7" id="KW-0472">Membrane</keyword>
<dbReference type="Proteomes" id="UP000291469">
    <property type="component" value="Chromosome"/>
</dbReference>
<comment type="subcellular location">
    <subcellularLocation>
        <location evidence="1 7">Cell membrane</location>
        <topology evidence="1 7">Multi-pass membrane protein</topology>
    </subcellularLocation>
</comment>
<keyword evidence="5 7" id="KW-1133">Transmembrane helix</keyword>
<dbReference type="InterPro" id="IPR035906">
    <property type="entry name" value="MetI-like_sf"/>
</dbReference>
<dbReference type="InterPro" id="IPR000515">
    <property type="entry name" value="MetI-like"/>
</dbReference>
<accession>A0A411YLG7</accession>
<dbReference type="PROSITE" id="PS50928">
    <property type="entry name" value="ABC_TM1"/>
    <property type="match status" value="1"/>
</dbReference>
<evidence type="ECO:0000256" key="4">
    <source>
        <dbReference type="ARBA" id="ARBA00022692"/>
    </source>
</evidence>
<evidence type="ECO:0000313" key="10">
    <source>
        <dbReference type="Proteomes" id="UP000291469"/>
    </source>
</evidence>
<evidence type="ECO:0000256" key="6">
    <source>
        <dbReference type="ARBA" id="ARBA00023136"/>
    </source>
</evidence>
<evidence type="ECO:0000256" key="2">
    <source>
        <dbReference type="ARBA" id="ARBA00022448"/>
    </source>
</evidence>
<dbReference type="PANTHER" id="PTHR30151:SF20">
    <property type="entry name" value="ABC TRANSPORTER PERMEASE PROTEIN HI_0355-RELATED"/>
    <property type="match status" value="1"/>
</dbReference>
<keyword evidence="10" id="KW-1185">Reference proteome</keyword>
<feature type="transmembrane region" description="Helical" evidence="7">
    <location>
        <begin position="115"/>
        <end position="134"/>
    </location>
</feature>
<proteinExistence type="inferred from homology"/>